<dbReference type="PANTHER" id="PTHR37423">
    <property type="entry name" value="SOLUBLE LYTIC MUREIN TRANSGLYCOSYLASE-RELATED"/>
    <property type="match status" value="1"/>
</dbReference>
<keyword evidence="7" id="KW-1185">Reference proteome</keyword>
<dbReference type="PANTHER" id="PTHR37423:SF2">
    <property type="entry name" value="MEMBRANE-BOUND LYTIC MUREIN TRANSGLYCOSYLASE C"/>
    <property type="match status" value="1"/>
</dbReference>
<dbReference type="SUPFAM" id="SSF53955">
    <property type="entry name" value="Lysozyme-like"/>
    <property type="match status" value="1"/>
</dbReference>
<dbReference type="Gene3D" id="1.10.530.10">
    <property type="match status" value="1"/>
</dbReference>
<dbReference type="InterPro" id="IPR008258">
    <property type="entry name" value="Transglycosylase_SLT_dom_1"/>
</dbReference>
<dbReference type="AlphaFoldDB" id="A0A285RR02"/>
<keyword evidence="3 4" id="KW-0732">Signal</keyword>
<name>A0A285RR02_9RHOB</name>
<dbReference type="Proteomes" id="UP000219111">
    <property type="component" value="Unassembled WGS sequence"/>
</dbReference>
<protein>
    <submittedName>
        <fullName evidence="6">Soluble lytic murein transglycosylase</fullName>
    </submittedName>
</protein>
<accession>A0A285RR02</accession>
<dbReference type="RefSeq" id="WP_245860865.1">
    <property type="nucleotide sequence ID" value="NZ_OBMT01000001.1"/>
</dbReference>
<dbReference type="GO" id="GO:0004553">
    <property type="term" value="F:hydrolase activity, hydrolyzing O-glycosyl compounds"/>
    <property type="evidence" value="ECO:0007669"/>
    <property type="project" value="InterPro"/>
</dbReference>
<reference evidence="7" key="1">
    <citation type="submission" date="2017-08" db="EMBL/GenBank/DDBJ databases">
        <authorList>
            <person name="Varghese N."/>
            <person name="Submissions S."/>
        </authorList>
    </citation>
    <scope>NUCLEOTIDE SEQUENCE [LARGE SCALE GENOMIC DNA]</scope>
    <source>
        <strain evidence="7">JA276</strain>
    </source>
</reference>
<dbReference type="GO" id="GO:0042597">
    <property type="term" value="C:periplasmic space"/>
    <property type="evidence" value="ECO:0007669"/>
    <property type="project" value="InterPro"/>
</dbReference>
<evidence type="ECO:0000313" key="7">
    <source>
        <dbReference type="Proteomes" id="UP000219111"/>
    </source>
</evidence>
<comment type="similarity">
    <text evidence="2">Belongs to the virb1 family.</text>
</comment>
<evidence type="ECO:0000256" key="4">
    <source>
        <dbReference type="SAM" id="SignalP"/>
    </source>
</evidence>
<proteinExistence type="inferred from homology"/>
<dbReference type="InterPro" id="IPR023346">
    <property type="entry name" value="Lysozyme-like_dom_sf"/>
</dbReference>
<gene>
    <name evidence="6" type="ORF">SAMN05877831_101608</name>
</gene>
<evidence type="ECO:0000256" key="3">
    <source>
        <dbReference type="ARBA" id="ARBA00022729"/>
    </source>
</evidence>
<dbReference type="PROSITE" id="PS00922">
    <property type="entry name" value="TRANSGLYCOSYLASE"/>
    <property type="match status" value="1"/>
</dbReference>
<evidence type="ECO:0000259" key="5">
    <source>
        <dbReference type="Pfam" id="PF01464"/>
    </source>
</evidence>
<dbReference type="GO" id="GO:0008933">
    <property type="term" value="F:peptidoglycan lytic transglycosylase activity"/>
    <property type="evidence" value="ECO:0007669"/>
    <property type="project" value="InterPro"/>
</dbReference>
<feature type="domain" description="Transglycosylase SLT" evidence="5">
    <location>
        <begin position="489"/>
        <end position="593"/>
    </location>
</feature>
<evidence type="ECO:0000256" key="1">
    <source>
        <dbReference type="ARBA" id="ARBA00007734"/>
    </source>
</evidence>
<dbReference type="CDD" id="cd13401">
    <property type="entry name" value="Slt70-like"/>
    <property type="match status" value="1"/>
</dbReference>
<dbReference type="Gene3D" id="1.25.20.10">
    <property type="entry name" value="Bacterial muramidases"/>
    <property type="match status" value="1"/>
</dbReference>
<evidence type="ECO:0000256" key="2">
    <source>
        <dbReference type="ARBA" id="ARBA00009387"/>
    </source>
</evidence>
<evidence type="ECO:0000313" key="6">
    <source>
        <dbReference type="EMBL" id="SOB94747.1"/>
    </source>
</evidence>
<feature type="chain" id="PRO_5013307090" evidence="4">
    <location>
        <begin position="25"/>
        <end position="647"/>
    </location>
</feature>
<dbReference type="GO" id="GO:0000270">
    <property type="term" value="P:peptidoglycan metabolic process"/>
    <property type="evidence" value="ECO:0007669"/>
    <property type="project" value="InterPro"/>
</dbReference>
<comment type="similarity">
    <text evidence="1">Belongs to the transglycosylase Slt family.</text>
</comment>
<dbReference type="EMBL" id="OBMT01000001">
    <property type="protein sequence ID" value="SOB94747.1"/>
    <property type="molecule type" value="Genomic_DNA"/>
</dbReference>
<dbReference type="Pfam" id="PF01464">
    <property type="entry name" value="SLT"/>
    <property type="match status" value="1"/>
</dbReference>
<feature type="signal peptide" evidence="4">
    <location>
        <begin position="1"/>
        <end position="24"/>
    </location>
</feature>
<dbReference type="SUPFAM" id="SSF48435">
    <property type="entry name" value="Bacterial muramidases"/>
    <property type="match status" value="1"/>
</dbReference>
<dbReference type="GO" id="GO:0016020">
    <property type="term" value="C:membrane"/>
    <property type="evidence" value="ECO:0007669"/>
    <property type="project" value="InterPro"/>
</dbReference>
<sequence>MIRHQAVAALWAAILAFLPPMARADDPVALARALAAADRANWTGAITEARASGPLAFDIIAWERLRAGEGSFADYADFSARRADWPGMDLLRRKGEATLGGVPPAAVISYFRGAAPQTGTGALALVAAFQAQGAPAQAAQVAEAAWRNLTLTPEEQAVFLSDHADLVAPHHGGRMQTMLDAGALDQARAMLPLVTPGTRAVAEARIALQARSAGVDALVAAVPEYMLGSSGLARDRAWWRWRNDLEPAAAELMLDFSTSAEALGDAEAWGDLRQRLVRFFLRAGDPRLAYKLAARHRLDPGGADWIELEWLAGYAALKLGDAPTALEHFETFNAHVTSPISKSRAAYWRGRALEGLGRGGEAKSAYAEGAKFQTAYYGLLCAEEIDAPYDAAFAAPPPLPDWKGQNFTAEPVFQAAALLQAAGETALAERFILHLEESLPASEIAPLAKLAEDWGNPHLTLSLGKRATAAGTVLMRAYYPLPVLNPEGFEVPEELALSIARRESEFDPAVVSHVGARGMMQLMPGTAKMMAAREGVAYDLARLTTDSSYNVRLGTAYLAQLEEEFGTSPVLIAAGYNAGPGRPRRWIAERGDPRQASVDVVDWVEMIPFDETRNYVMRVAESLPVYRARLGRPDAGPVRFTAELRGR</sequence>
<organism evidence="6 7">
    <name type="scientific">Rhodobacter maris</name>
    <dbReference type="NCBI Taxonomy" id="446682"/>
    <lineage>
        <taxon>Bacteria</taxon>
        <taxon>Pseudomonadati</taxon>
        <taxon>Pseudomonadota</taxon>
        <taxon>Alphaproteobacteria</taxon>
        <taxon>Rhodobacterales</taxon>
        <taxon>Rhodobacter group</taxon>
        <taxon>Rhodobacter</taxon>
    </lineage>
</organism>
<dbReference type="InterPro" id="IPR000189">
    <property type="entry name" value="Transglyc_AS"/>
</dbReference>
<dbReference type="InterPro" id="IPR008939">
    <property type="entry name" value="Lytic_TGlycosylase_superhlx_U"/>
</dbReference>